<evidence type="ECO:0000256" key="3">
    <source>
        <dbReference type="ARBA" id="ARBA00022525"/>
    </source>
</evidence>
<evidence type="ECO:0000313" key="7">
    <source>
        <dbReference type="RefSeq" id="XP_013401020.1"/>
    </source>
</evidence>
<dbReference type="InterPro" id="IPR001955">
    <property type="entry name" value="Pancreatic_hormone-like"/>
</dbReference>
<dbReference type="PROSITE" id="PS00018">
    <property type="entry name" value="EF_HAND_1"/>
    <property type="match status" value="1"/>
</dbReference>
<dbReference type="GO" id="GO:0005179">
    <property type="term" value="F:hormone activity"/>
    <property type="evidence" value="ECO:0007669"/>
    <property type="project" value="InterPro"/>
</dbReference>
<gene>
    <name evidence="6 7" type="primary">LOC106166893</name>
</gene>
<organism evidence="6">
    <name type="scientific">Lingula anatina</name>
    <name type="common">Brachiopod</name>
    <name type="synonym">Lingula unguis</name>
    <dbReference type="NCBI Taxonomy" id="7574"/>
    <lineage>
        <taxon>Eukaryota</taxon>
        <taxon>Metazoa</taxon>
        <taxon>Spiralia</taxon>
        <taxon>Lophotrochozoa</taxon>
        <taxon>Brachiopoda</taxon>
        <taxon>Linguliformea</taxon>
        <taxon>Lingulata</taxon>
        <taxon>Lingulida</taxon>
        <taxon>Linguloidea</taxon>
        <taxon>Lingulidae</taxon>
        <taxon>Lingula</taxon>
    </lineage>
</organism>
<dbReference type="PROSITE" id="PS50276">
    <property type="entry name" value="PANCREATIC_HORMONE_2"/>
    <property type="match status" value="1"/>
</dbReference>
<dbReference type="GeneID" id="106166893"/>
<evidence type="ECO:0000256" key="1">
    <source>
        <dbReference type="ARBA" id="ARBA00004613"/>
    </source>
</evidence>
<dbReference type="Pfam" id="PF00159">
    <property type="entry name" value="Hormone_3"/>
    <property type="match status" value="1"/>
</dbReference>
<dbReference type="OrthoDB" id="9972427at2759"/>
<name>A0A1S3IS33_LINAN</name>
<evidence type="ECO:0000256" key="4">
    <source>
        <dbReference type="RuleBase" id="RU000656"/>
    </source>
</evidence>
<dbReference type="CDD" id="cd00126">
    <property type="entry name" value="PAH"/>
    <property type="match status" value="1"/>
</dbReference>
<reference evidence="6 7" key="1">
    <citation type="submission" date="2023-09" db="UniProtKB">
        <authorList>
            <consortium name="RefSeq"/>
        </authorList>
    </citation>
    <scope>IDENTIFICATION</scope>
    <source>
        <tissue evidence="6 7">Gonads</tissue>
    </source>
</reference>
<dbReference type="AlphaFoldDB" id="A0A1S3IS33"/>
<evidence type="ECO:0000313" key="6">
    <source>
        <dbReference type="RefSeq" id="XP_013401012.1"/>
    </source>
</evidence>
<dbReference type="PROSITE" id="PS00265">
    <property type="entry name" value="PANCREATIC_HORMONE_1"/>
    <property type="match status" value="1"/>
</dbReference>
<proteinExistence type="inferred from homology"/>
<dbReference type="RefSeq" id="XP_013401012.1">
    <property type="nucleotide sequence ID" value="XM_013545558.2"/>
</dbReference>
<comment type="similarity">
    <text evidence="2 4">Belongs to the NPY family.</text>
</comment>
<dbReference type="Proteomes" id="UP000085678">
    <property type="component" value="Unplaced"/>
</dbReference>
<dbReference type="RefSeq" id="XP_013401020.1">
    <property type="nucleotide sequence ID" value="XM_013545566.2"/>
</dbReference>
<keyword evidence="5" id="KW-1185">Reference proteome</keyword>
<protein>
    <submittedName>
        <fullName evidence="6 7">Uncharacterized protein LOC106166893</fullName>
    </submittedName>
</protein>
<dbReference type="GO" id="GO:0005576">
    <property type="term" value="C:extracellular region"/>
    <property type="evidence" value="ECO:0007669"/>
    <property type="project" value="UniProtKB-SubCell"/>
</dbReference>
<dbReference type="InterPro" id="IPR018247">
    <property type="entry name" value="EF_Hand_1_Ca_BS"/>
</dbReference>
<evidence type="ECO:0000313" key="5">
    <source>
        <dbReference type="Proteomes" id="UP000085678"/>
    </source>
</evidence>
<comment type="subcellular location">
    <subcellularLocation>
        <location evidence="1">Secreted</location>
    </subcellularLocation>
</comment>
<evidence type="ECO:0000256" key="2">
    <source>
        <dbReference type="ARBA" id="ARBA00010022"/>
    </source>
</evidence>
<dbReference type="InterPro" id="IPR020392">
    <property type="entry name" value="Pancreatic_hormone-like_CS"/>
</dbReference>
<accession>A0A1S3IS33</accession>
<dbReference type="KEGG" id="lak:106166893"/>
<dbReference type="SMART" id="SM00309">
    <property type="entry name" value="PAH"/>
    <property type="match status" value="1"/>
</dbReference>
<keyword evidence="3" id="KW-0964">Secreted</keyword>
<sequence length="130" mass="14334">MRSINTNPSSSKLTLSCIAIALIILTQVLAPCFAHQLTKPPTRPSSFKNKAELTEYLRRLNAYYDVVGRPRFGKRAMGPSEYGGGLDDAVNNVRSSVIDLLDFNGDGKLSSAELGLAYYLDEIAPQKKRR</sequence>